<gene>
    <name evidence="2" type="ORF">CM19_07230</name>
</gene>
<dbReference type="InterPro" id="IPR005642">
    <property type="entry name" value="LysO"/>
</dbReference>
<dbReference type="EMBL" id="JFZT01000043">
    <property type="protein sequence ID" value="EZQ06569.1"/>
    <property type="molecule type" value="Genomic_DNA"/>
</dbReference>
<feature type="transmembrane region" description="Helical" evidence="1">
    <location>
        <begin position="151"/>
        <end position="176"/>
    </location>
</feature>
<keyword evidence="3" id="KW-1185">Reference proteome</keyword>
<evidence type="ECO:0008006" key="4">
    <source>
        <dbReference type="Google" id="ProtNLM"/>
    </source>
</evidence>
<feature type="transmembrane region" description="Helical" evidence="1">
    <location>
        <begin position="35"/>
        <end position="54"/>
    </location>
</feature>
<protein>
    <recommendedName>
        <fullName evidence="4">Lysine exporter LysO family protein</fullName>
    </recommendedName>
</protein>
<dbReference type="GO" id="GO:0015661">
    <property type="term" value="F:L-lysine efflux transmembrane transporter activity"/>
    <property type="evidence" value="ECO:0007669"/>
    <property type="project" value="InterPro"/>
</dbReference>
<evidence type="ECO:0000313" key="2">
    <source>
        <dbReference type="EMBL" id="EZQ06569.1"/>
    </source>
</evidence>
<comment type="caution">
    <text evidence="2">The sequence shown here is derived from an EMBL/GenBank/DDBJ whole genome shotgun (WGS) entry which is preliminary data.</text>
</comment>
<accession>A0A031LQ72</accession>
<dbReference type="GO" id="GO:0005886">
    <property type="term" value="C:plasma membrane"/>
    <property type="evidence" value="ECO:0007669"/>
    <property type="project" value="TreeGrafter"/>
</dbReference>
<organism evidence="2 3">
    <name type="scientific">Candidatus Acidianus copahuensis</name>
    <dbReference type="NCBI Taxonomy" id="1160895"/>
    <lineage>
        <taxon>Archaea</taxon>
        <taxon>Thermoproteota</taxon>
        <taxon>Thermoprotei</taxon>
        <taxon>Sulfolobales</taxon>
        <taxon>Sulfolobaceae</taxon>
        <taxon>Acidianus</taxon>
    </lineage>
</organism>
<keyword evidence="1" id="KW-1133">Transmembrane helix</keyword>
<dbReference type="RefSeq" id="WP_048099701.1">
    <property type="nucleotide sequence ID" value="NZ_JFZT01000043.1"/>
</dbReference>
<dbReference type="STRING" id="1160895.CM19_07230"/>
<feature type="transmembrane region" description="Helical" evidence="1">
    <location>
        <begin position="119"/>
        <end position="139"/>
    </location>
</feature>
<dbReference type="AlphaFoldDB" id="A0A031LQ72"/>
<dbReference type="Proteomes" id="UP000024332">
    <property type="component" value="Unassembled WGS sequence"/>
</dbReference>
<feature type="transmembrane region" description="Helical" evidence="1">
    <location>
        <begin position="6"/>
        <end position="23"/>
    </location>
</feature>
<feature type="transmembrane region" description="Helical" evidence="1">
    <location>
        <begin position="238"/>
        <end position="258"/>
    </location>
</feature>
<name>A0A031LQ72_9CREN</name>
<dbReference type="PANTHER" id="PTHR35804">
    <property type="entry name" value="LYSINE EXPORTER LYSO"/>
    <property type="match status" value="1"/>
</dbReference>
<dbReference type="Pfam" id="PF03956">
    <property type="entry name" value="Lys_export"/>
    <property type="match status" value="1"/>
</dbReference>
<feature type="transmembrane region" description="Helical" evidence="1">
    <location>
        <begin position="196"/>
        <end position="218"/>
    </location>
</feature>
<sequence>MEISSGILFIAVYIVFLIIGKGFRKNLNIASDIIVLTLIFTISFWGGAEIISGITLASTLILSIILSLLIFFITYVVGIFYKVDIRTKVKYSVGLQVKYILPLIVGIILGYIIRLNLPYYSIIDYELYILAAIIGFNLGKELNISSVLGSLRSALIPLLVSLIGSILAGLLIFAIFGFSPKLSMAISLGEGWYTYIGPAVASYYGPIYGLIAFLTNFFREQITFALVPLLLKYRNSPFSAIAVGGATTMDTTLGIYVSTLGKDMGLTAMINGIILTLIVPIIVPLILSL</sequence>
<proteinExistence type="predicted"/>
<reference evidence="2 3" key="1">
    <citation type="submission" date="2014-03" db="EMBL/GenBank/DDBJ databases">
        <title>Draft genome sequence of the novel thermoacidophilic archaea Acidianus copahuensis ALE1 strain, isolated from Copahue volcanic area in Neuquen Argentina.</title>
        <authorList>
            <person name="Urbieta M.S."/>
            <person name="Rascovan N."/>
            <person name="Castro C."/>
            <person name="Revale S."/>
            <person name="Giaveno M.A."/>
            <person name="Vazquez M.P."/>
            <person name="Donati E.R."/>
        </authorList>
    </citation>
    <scope>NUCLEOTIDE SEQUENCE [LARGE SCALE GENOMIC DNA]</scope>
    <source>
        <strain evidence="2 3">ALE1</strain>
    </source>
</reference>
<dbReference type="PANTHER" id="PTHR35804:SF1">
    <property type="entry name" value="LYSINE EXPORTER LYSO"/>
    <property type="match status" value="1"/>
</dbReference>
<feature type="transmembrane region" description="Helical" evidence="1">
    <location>
        <begin position="264"/>
        <end position="287"/>
    </location>
</feature>
<feature type="transmembrane region" description="Helical" evidence="1">
    <location>
        <begin position="60"/>
        <end position="81"/>
    </location>
</feature>
<evidence type="ECO:0000313" key="3">
    <source>
        <dbReference type="Proteomes" id="UP000024332"/>
    </source>
</evidence>
<feature type="transmembrane region" description="Helical" evidence="1">
    <location>
        <begin position="93"/>
        <end position="113"/>
    </location>
</feature>
<keyword evidence="1" id="KW-0472">Membrane</keyword>
<evidence type="ECO:0000256" key="1">
    <source>
        <dbReference type="SAM" id="Phobius"/>
    </source>
</evidence>
<keyword evidence="1" id="KW-0812">Transmembrane</keyword>